<reference evidence="1 2" key="1">
    <citation type="submission" date="2017-01" db="EMBL/GenBank/DDBJ databases">
        <title>Comparative Genomics of 38 Pectobacterium strains comprising three species revealed the characteristics of Pectobacterium carotovorum.</title>
        <authorList>
            <person name="Xie H."/>
            <person name="Ma Y."/>
            <person name="Li X."/>
        </authorList>
    </citation>
    <scope>NUCLEOTIDE SEQUENCE [LARGE SCALE GENOMIC DNA]</scope>
    <source>
        <strain evidence="1 2">Q142</strain>
    </source>
</reference>
<dbReference type="EMBL" id="MTAO01000008">
    <property type="protein sequence ID" value="POE25941.1"/>
    <property type="molecule type" value="Genomic_DNA"/>
</dbReference>
<evidence type="ECO:0000313" key="2">
    <source>
        <dbReference type="Proteomes" id="UP000237274"/>
    </source>
</evidence>
<gene>
    <name evidence="1" type="ORF">BV926_12920</name>
</gene>
<evidence type="ECO:0000313" key="1">
    <source>
        <dbReference type="EMBL" id="POE25941.1"/>
    </source>
</evidence>
<proteinExistence type="predicted"/>
<dbReference type="AlphaFoldDB" id="A0ABD6VPH2"/>
<accession>A0ABD6VPH2</accession>
<organism evidence="1 2">
    <name type="scientific">Pectobacterium odoriferum</name>
    <dbReference type="NCBI Taxonomy" id="78398"/>
    <lineage>
        <taxon>Bacteria</taxon>
        <taxon>Pseudomonadati</taxon>
        <taxon>Pseudomonadota</taxon>
        <taxon>Gammaproteobacteria</taxon>
        <taxon>Enterobacterales</taxon>
        <taxon>Pectobacteriaceae</taxon>
        <taxon>Pectobacterium</taxon>
    </lineage>
</organism>
<comment type="caution">
    <text evidence="1">The sequence shown here is derived from an EMBL/GenBank/DDBJ whole genome shotgun (WGS) entry which is preliminary data.</text>
</comment>
<dbReference type="Pfam" id="PF20131">
    <property type="entry name" value="MC3"/>
    <property type="match status" value="1"/>
</dbReference>
<name>A0ABD6VPH2_9GAMM</name>
<dbReference type="InterPro" id="IPR045390">
    <property type="entry name" value="ABC-3C_MC3"/>
</dbReference>
<sequence>MMEPWSSRPIEESYLFNPAFCVLLIANTSSEFNKKTGCSLPFALAFIILPIILHQKTRKALPATTVTSLMAWCQDNRDTMINFPDRVRRLNGITRESILFGTRQSALCLDENGDLKKGAKLLSPTEKRTPLFTQEAGECIERAAFLGRWLAAAGTTATIYAAWGIAP</sequence>
<protein>
    <submittedName>
        <fullName evidence="1">Uncharacterized protein</fullName>
    </submittedName>
</protein>
<dbReference type="RefSeq" id="WP_046622944.1">
    <property type="nucleotide sequence ID" value="NZ_MTAL01000008.1"/>
</dbReference>
<dbReference type="Proteomes" id="UP000237274">
    <property type="component" value="Unassembled WGS sequence"/>
</dbReference>